<dbReference type="Proteomes" id="UP000280960">
    <property type="component" value="Chromosome"/>
</dbReference>
<accession>A0A3G2R9Z0</accession>
<protein>
    <submittedName>
        <fullName evidence="2">Uncharacterized protein</fullName>
    </submittedName>
</protein>
<sequence>MIPIISEIIWIINFKVINIHKKSKKPTTVHGVVIPS</sequence>
<gene>
    <name evidence="2" type="ORF">D2962_09920</name>
</gene>
<name>A0A3G2R9Z0_9FIRM</name>
<keyword evidence="1" id="KW-0597">Phosphoprotein</keyword>
<evidence type="ECO:0000256" key="1">
    <source>
        <dbReference type="ARBA" id="ARBA00022553"/>
    </source>
</evidence>
<dbReference type="EMBL" id="CP033169">
    <property type="protein sequence ID" value="AYO32256.1"/>
    <property type="molecule type" value="Genomic_DNA"/>
</dbReference>
<dbReference type="InterPro" id="IPR009257">
    <property type="entry name" value="Chordopox_A30L"/>
</dbReference>
<dbReference type="KEGG" id="bacg:D2962_09920"/>
<organism evidence="2 3">
    <name type="scientific">Biomaibacter acetigenes</name>
    <dbReference type="NCBI Taxonomy" id="2316383"/>
    <lineage>
        <taxon>Bacteria</taxon>
        <taxon>Bacillati</taxon>
        <taxon>Bacillota</taxon>
        <taxon>Clostridia</taxon>
        <taxon>Thermosediminibacterales</taxon>
        <taxon>Tepidanaerobacteraceae</taxon>
        <taxon>Biomaibacter</taxon>
    </lineage>
</organism>
<keyword evidence="3" id="KW-1185">Reference proteome</keyword>
<evidence type="ECO:0000313" key="2">
    <source>
        <dbReference type="EMBL" id="AYO32256.1"/>
    </source>
</evidence>
<evidence type="ECO:0000313" key="3">
    <source>
        <dbReference type="Proteomes" id="UP000280960"/>
    </source>
</evidence>
<dbReference type="Pfam" id="PF06015">
    <property type="entry name" value="Chordopox_A30L"/>
    <property type="match status" value="1"/>
</dbReference>
<reference evidence="2 3" key="1">
    <citation type="submission" date="2018-10" db="EMBL/GenBank/DDBJ databases">
        <authorList>
            <person name="Zhang X."/>
        </authorList>
    </citation>
    <scope>NUCLEOTIDE SEQUENCE [LARGE SCALE GENOMIC DNA]</scope>
    <source>
        <strain evidence="2 3">SK-G1</strain>
    </source>
</reference>
<dbReference type="AlphaFoldDB" id="A0A3G2R9Z0"/>
<proteinExistence type="predicted"/>